<reference evidence="3" key="1">
    <citation type="journal article" date="2013" name="Nature">
        <title>Draft genome of the wheat A-genome progenitor Triticum urartu.</title>
        <authorList>
            <person name="Ling H.Q."/>
            <person name="Zhao S."/>
            <person name="Liu D."/>
            <person name="Wang J."/>
            <person name="Sun H."/>
            <person name="Zhang C."/>
            <person name="Fan H."/>
            <person name="Li D."/>
            <person name="Dong L."/>
            <person name="Tao Y."/>
            <person name="Gao C."/>
            <person name="Wu H."/>
            <person name="Li Y."/>
            <person name="Cui Y."/>
            <person name="Guo X."/>
            <person name="Zheng S."/>
            <person name="Wang B."/>
            <person name="Yu K."/>
            <person name="Liang Q."/>
            <person name="Yang W."/>
            <person name="Lou X."/>
            <person name="Chen J."/>
            <person name="Feng M."/>
            <person name="Jian J."/>
            <person name="Zhang X."/>
            <person name="Luo G."/>
            <person name="Jiang Y."/>
            <person name="Liu J."/>
            <person name="Wang Z."/>
            <person name="Sha Y."/>
            <person name="Zhang B."/>
            <person name="Wu H."/>
            <person name="Tang D."/>
            <person name="Shen Q."/>
            <person name="Xue P."/>
            <person name="Zou S."/>
            <person name="Wang X."/>
            <person name="Liu X."/>
            <person name="Wang F."/>
            <person name="Yang Y."/>
            <person name="An X."/>
            <person name="Dong Z."/>
            <person name="Zhang K."/>
            <person name="Zhang X."/>
            <person name="Luo M.C."/>
            <person name="Dvorak J."/>
            <person name="Tong Y."/>
            <person name="Wang J."/>
            <person name="Yang H."/>
            <person name="Li Z."/>
            <person name="Wang D."/>
            <person name="Zhang A."/>
            <person name="Wang J."/>
        </authorList>
    </citation>
    <scope>NUCLEOTIDE SEQUENCE</scope>
    <source>
        <strain evidence="3">cv. G1812</strain>
    </source>
</reference>
<feature type="compositionally biased region" description="Basic and acidic residues" evidence="1">
    <location>
        <begin position="1"/>
        <end position="10"/>
    </location>
</feature>
<dbReference type="AlphaFoldDB" id="A0A8R7V9G0"/>
<protein>
    <submittedName>
        <fullName evidence="2">Uncharacterized protein</fullName>
    </submittedName>
</protein>
<feature type="region of interest" description="Disordered" evidence="1">
    <location>
        <begin position="1"/>
        <end position="70"/>
    </location>
</feature>
<organism evidence="2 3">
    <name type="scientific">Triticum urartu</name>
    <name type="common">Red wild einkorn</name>
    <name type="synonym">Crithodium urartu</name>
    <dbReference type="NCBI Taxonomy" id="4572"/>
    <lineage>
        <taxon>Eukaryota</taxon>
        <taxon>Viridiplantae</taxon>
        <taxon>Streptophyta</taxon>
        <taxon>Embryophyta</taxon>
        <taxon>Tracheophyta</taxon>
        <taxon>Spermatophyta</taxon>
        <taxon>Magnoliopsida</taxon>
        <taxon>Liliopsida</taxon>
        <taxon>Poales</taxon>
        <taxon>Poaceae</taxon>
        <taxon>BOP clade</taxon>
        <taxon>Pooideae</taxon>
        <taxon>Triticodae</taxon>
        <taxon>Triticeae</taxon>
        <taxon>Triticinae</taxon>
        <taxon>Triticum</taxon>
    </lineage>
</organism>
<dbReference type="Gramene" id="TuG1812S0000064500.01.T01">
    <property type="protein sequence ID" value="TuG1812S0000064500.01.T01"/>
    <property type="gene ID" value="TuG1812S0000064500.01"/>
</dbReference>
<sequence>MVAREVERSETAAGGDNPSHEVAGQVKVLQPGAVGEVREAGGDLISGEAQPPDRPEVGTHHPAVQGGKPLPATASVLGCTNRITEQIQRFEAAAGAGECGHVGDGTAQHGISGEVEHLELAAAPAAGRRRERIADVGPAEAEPLDAAELQQGGRDSVDVDIEQDGGELERREALAPAHCAGEPAGAVARGPAVERHLVGQRRLEVV</sequence>
<proteinExistence type="predicted"/>
<dbReference type="Proteomes" id="UP000015106">
    <property type="component" value="Unassembled WGS sequence"/>
</dbReference>
<accession>A0A8R7V9G0</accession>
<reference evidence="2" key="2">
    <citation type="submission" date="2022-06" db="UniProtKB">
        <authorList>
            <consortium name="EnsemblPlants"/>
        </authorList>
    </citation>
    <scope>IDENTIFICATION</scope>
</reference>
<evidence type="ECO:0000256" key="1">
    <source>
        <dbReference type="SAM" id="MobiDB-lite"/>
    </source>
</evidence>
<keyword evidence="3" id="KW-1185">Reference proteome</keyword>
<name>A0A8R7V9G0_TRIUA</name>
<dbReference type="EnsemblPlants" id="TuG1812S0000064500.01.T01">
    <property type="protein sequence ID" value="TuG1812S0000064500.01.T01"/>
    <property type="gene ID" value="TuG1812S0000064500.01"/>
</dbReference>
<evidence type="ECO:0000313" key="3">
    <source>
        <dbReference type="Proteomes" id="UP000015106"/>
    </source>
</evidence>
<evidence type="ECO:0000313" key="2">
    <source>
        <dbReference type="EnsemblPlants" id="TuG1812S0000064500.01.T01"/>
    </source>
</evidence>